<keyword evidence="2" id="KW-1185">Reference proteome</keyword>
<evidence type="ECO:0008006" key="3">
    <source>
        <dbReference type="Google" id="ProtNLM"/>
    </source>
</evidence>
<dbReference type="Proteomes" id="UP001519460">
    <property type="component" value="Unassembled WGS sequence"/>
</dbReference>
<comment type="caution">
    <text evidence="1">The sequence shown here is derived from an EMBL/GenBank/DDBJ whole genome shotgun (WGS) entry which is preliminary data.</text>
</comment>
<proteinExistence type="predicted"/>
<organism evidence="1 2">
    <name type="scientific">Batillaria attramentaria</name>
    <dbReference type="NCBI Taxonomy" id="370345"/>
    <lineage>
        <taxon>Eukaryota</taxon>
        <taxon>Metazoa</taxon>
        <taxon>Spiralia</taxon>
        <taxon>Lophotrochozoa</taxon>
        <taxon>Mollusca</taxon>
        <taxon>Gastropoda</taxon>
        <taxon>Caenogastropoda</taxon>
        <taxon>Sorbeoconcha</taxon>
        <taxon>Cerithioidea</taxon>
        <taxon>Batillariidae</taxon>
        <taxon>Batillaria</taxon>
    </lineage>
</organism>
<evidence type="ECO:0000313" key="2">
    <source>
        <dbReference type="Proteomes" id="UP001519460"/>
    </source>
</evidence>
<gene>
    <name evidence="1" type="ORF">BaRGS_00030707</name>
</gene>
<protein>
    <recommendedName>
        <fullName evidence="3">Immunoglobulin V-set domain-containing protein</fullName>
    </recommendedName>
</protein>
<sequence>MLLPDVVKCSWLTNLTEPNCKLKEGYVLDGQLTKTMVVNISSASAEFAGDYWCQAIPTEPGELTNCTLSLLYNNTSDHNTGSASNENDRN</sequence>
<reference evidence="1 2" key="1">
    <citation type="journal article" date="2023" name="Sci. Data">
        <title>Genome assembly of the Korean intertidal mud-creeper Batillaria attramentaria.</title>
        <authorList>
            <person name="Patra A.K."/>
            <person name="Ho P.T."/>
            <person name="Jun S."/>
            <person name="Lee S.J."/>
            <person name="Kim Y."/>
            <person name="Won Y.J."/>
        </authorList>
    </citation>
    <scope>NUCLEOTIDE SEQUENCE [LARGE SCALE GENOMIC DNA]</scope>
    <source>
        <strain evidence="1">Wonlab-2016</strain>
    </source>
</reference>
<dbReference type="AlphaFoldDB" id="A0ABD0JTE7"/>
<name>A0ABD0JTE7_9CAEN</name>
<evidence type="ECO:0000313" key="1">
    <source>
        <dbReference type="EMBL" id="KAK7478031.1"/>
    </source>
</evidence>
<dbReference type="EMBL" id="JACVVK020000335">
    <property type="protein sequence ID" value="KAK7478031.1"/>
    <property type="molecule type" value="Genomic_DNA"/>
</dbReference>
<feature type="non-terminal residue" evidence="1">
    <location>
        <position position="90"/>
    </location>
</feature>
<accession>A0ABD0JTE7</accession>